<dbReference type="RefSeq" id="WP_197016851.1">
    <property type="nucleotide sequence ID" value="NZ_BAABES010000001.1"/>
</dbReference>
<accession>A0A931DGW4</accession>
<gene>
    <name evidence="1" type="ORF">IW256_005027</name>
</gene>
<dbReference type="AlphaFoldDB" id="A0A931DGW4"/>
<name>A0A931DGW4_9ACTN</name>
<reference evidence="1" key="1">
    <citation type="submission" date="2020-11" db="EMBL/GenBank/DDBJ databases">
        <title>Sequencing the genomes of 1000 actinobacteria strains.</title>
        <authorList>
            <person name="Klenk H.-P."/>
        </authorList>
    </citation>
    <scope>NUCLEOTIDE SEQUENCE</scope>
    <source>
        <strain evidence="1">DSM 43175</strain>
    </source>
</reference>
<dbReference type="EMBL" id="JADOUA010000001">
    <property type="protein sequence ID" value="MBG6090914.1"/>
    <property type="molecule type" value="Genomic_DNA"/>
</dbReference>
<dbReference type="Proteomes" id="UP000614047">
    <property type="component" value="Unassembled WGS sequence"/>
</dbReference>
<organism evidence="1 2">
    <name type="scientific">Actinomadura viridis</name>
    <dbReference type="NCBI Taxonomy" id="58110"/>
    <lineage>
        <taxon>Bacteria</taxon>
        <taxon>Bacillati</taxon>
        <taxon>Actinomycetota</taxon>
        <taxon>Actinomycetes</taxon>
        <taxon>Streptosporangiales</taxon>
        <taxon>Thermomonosporaceae</taxon>
        <taxon>Actinomadura</taxon>
    </lineage>
</organism>
<comment type="caution">
    <text evidence="1">The sequence shown here is derived from an EMBL/GenBank/DDBJ whole genome shotgun (WGS) entry which is preliminary data.</text>
</comment>
<proteinExistence type="predicted"/>
<keyword evidence="2" id="KW-1185">Reference proteome</keyword>
<evidence type="ECO:0000313" key="2">
    <source>
        <dbReference type="Proteomes" id="UP000614047"/>
    </source>
</evidence>
<protein>
    <submittedName>
        <fullName evidence="1">Uncharacterized protein</fullName>
    </submittedName>
</protein>
<evidence type="ECO:0000313" key="1">
    <source>
        <dbReference type="EMBL" id="MBG6090914.1"/>
    </source>
</evidence>
<sequence>MNKKYVKLAAGAFVLWYIITRPDAAAHVVNSALSGLGGAAESMSQFVSALA</sequence>